<dbReference type="HOGENOM" id="CLU_009923_0_0_1"/>
<dbReference type="PANTHER" id="PTHR14927">
    <property type="entry name" value="NUCLEOLAR PROTEIN 10"/>
    <property type="match status" value="1"/>
</dbReference>
<dbReference type="InterPro" id="IPR036322">
    <property type="entry name" value="WD40_repeat_dom_sf"/>
</dbReference>
<evidence type="ECO:0000259" key="8">
    <source>
        <dbReference type="Pfam" id="PF23097"/>
    </source>
</evidence>
<dbReference type="InterPro" id="IPR040382">
    <property type="entry name" value="NOL10/Enp2"/>
</dbReference>
<dbReference type="InterPro" id="IPR012580">
    <property type="entry name" value="NUC153"/>
</dbReference>
<evidence type="ECO:0000256" key="6">
    <source>
        <dbReference type="SAM" id="MobiDB-lite"/>
    </source>
</evidence>
<dbReference type="FunCoup" id="D8QDI3">
    <property type="interactions" value="743"/>
</dbReference>
<evidence type="ECO:0000313" key="10">
    <source>
        <dbReference type="EMBL" id="EFI93994.1"/>
    </source>
</evidence>
<dbReference type="eggNOG" id="KOG2321">
    <property type="taxonomic scope" value="Eukaryota"/>
</dbReference>
<evidence type="ECO:0000256" key="4">
    <source>
        <dbReference type="ARBA" id="ARBA00022737"/>
    </source>
</evidence>
<evidence type="ECO:0000256" key="5">
    <source>
        <dbReference type="ARBA" id="ARBA00023242"/>
    </source>
</evidence>
<name>D8QDI3_SCHCM</name>
<dbReference type="Pfam" id="PF23097">
    <property type="entry name" value="NOL10_2nd"/>
    <property type="match status" value="1"/>
</dbReference>
<feature type="region of interest" description="Disordered" evidence="6">
    <location>
        <begin position="550"/>
        <end position="746"/>
    </location>
</feature>
<dbReference type="GO" id="GO:0032040">
    <property type="term" value="C:small-subunit processome"/>
    <property type="evidence" value="ECO:0007669"/>
    <property type="project" value="TreeGrafter"/>
</dbReference>
<dbReference type="GO" id="GO:0030686">
    <property type="term" value="C:90S preribosome"/>
    <property type="evidence" value="ECO:0007669"/>
    <property type="project" value="TreeGrafter"/>
</dbReference>
<dbReference type="OMA" id="GYFMDVR"/>
<feature type="region of interest" description="Disordered" evidence="6">
    <location>
        <begin position="482"/>
        <end position="518"/>
    </location>
</feature>
<evidence type="ECO:0000256" key="2">
    <source>
        <dbReference type="ARBA" id="ARBA00005264"/>
    </source>
</evidence>
<dbReference type="EMBL" id="GL377310">
    <property type="protein sequence ID" value="EFI93994.1"/>
    <property type="molecule type" value="Genomic_DNA"/>
</dbReference>
<dbReference type="Gene3D" id="2.130.10.10">
    <property type="entry name" value="YVTN repeat-like/Quinoprotein amine dehydrogenase"/>
    <property type="match status" value="1"/>
</dbReference>
<dbReference type="InParanoid" id="D8QDI3"/>
<proteinExistence type="inferred from homology"/>
<organism evidence="11">
    <name type="scientific">Schizophyllum commune (strain H4-8 / FGSC 9210)</name>
    <name type="common">Split gill fungus</name>
    <dbReference type="NCBI Taxonomy" id="578458"/>
    <lineage>
        <taxon>Eukaryota</taxon>
        <taxon>Fungi</taxon>
        <taxon>Dikarya</taxon>
        <taxon>Basidiomycota</taxon>
        <taxon>Agaricomycotina</taxon>
        <taxon>Agaricomycetes</taxon>
        <taxon>Agaricomycetidae</taxon>
        <taxon>Agaricales</taxon>
        <taxon>Schizophyllaceae</taxon>
        <taxon>Schizophyllum</taxon>
    </lineage>
</organism>
<keyword evidence="3" id="KW-0853">WD repeat</keyword>
<evidence type="ECO:0000259" key="9">
    <source>
        <dbReference type="Pfam" id="PF23098"/>
    </source>
</evidence>
<protein>
    <submittedName>
        <fullName evidence="10">Uncharacterized protein</fullName>
    </submittedName>
</protein>
<dbReference type="KEGG" id="scm:SCHCO_02637463"/>
<sequence>MTDYGDVKVYTVNGATAGSPSSLPDWLTRKRAVKGKSRKRAVREHVEGTIELIQGFEFPEASNRVKTTRDGHHVMGTGTYKPQMRVWDLDQLSMKFERHTDAENVDFVILSDDWTKSIHLQNDRTVELHTQGGFHYRTRIPRFGRSLAYHFPSCDTYLTATGNEVYRLNLELGRFMTPLTLEDEQDDAPIAGVNVVDINPAHQLLAFGAEGNGTVQFWDPRSRSNVGILRLPTSRLLPAGALDTGVSVTALSSRSDGLSYAVGTSTGHTLLYDIRSPRAFATKDQGYGLPVNNVIWIEGGSRMAGDGLILSADKKVIKVWDRDSPSTNFASITPAMDLNDVHHVPGSGLLLTANEGIQMGSYFIPQLGPAPRWASFLENITEEMEDQTARSAYEDYKFVERSELRTLGLDHLVGTPALRPYMHGYFVSLQLYDAARLIANPYVHAEQRERAIRDKMEKEAETRIRARKEQPGVKVNKALAERVMREQEKERKAEERRRARKAAKAAEGEGDAAMDVDGQELESTSTAAGLLSDPRFAKVFEDPQFAIDENSTEFAMLNPSAAAQKSRRRTQDSDEDSGSDKGSDSEDEDDGGSSDDSSDAGELSKFDLRAHPGQRNVRAEEAYARNRRQTRVKMVPLKVRGGPGGADKAASFGQRKSGTGPRRSGGDDTMDGGVEVSWVPAASGGDEAAQAKGKGRRKGVETFGAGMERGGEEDEGRALSESEKKGRTHRRKGVRSGSKSAFRRMQ</sequence>
<accession>D8QDI3</accession>
<dbReference type="RefSeq" id="XP_003028897.1">
    <property type="nucleotide sequence ID" value="XM_003028851.1"/>
</dbReference>
<dbReference type="PANTHER" id="PTHR14927:SF0">
    <property type="entry name" value="NUCLEOLAR PROTEIN 10"/>
    <property type="match status" value="1"/>
</dbReference>
<feature type="domain" description="NUC153" evidence="7">
    <location>
        <begin position="533"/>
        <end position="560"/>
    </location>
</feature>
<feature type="compositionally biased region" description="Acidic residues" evidence="6">
    <location>
        <begin position="508"/>
        <end position="518"/>
    </location>
</feature>
<feature type="compositionally biased region" description="Acidic residues" evidence="6">
    <location>
        <begin position="585"/>
        <end position="599"/>
    </location>
</feature>
<dbReference type="InterPro" id="IPR056551">
    <property type="entry name" value="Beta-prop_NOL10_N"/>
</dbReference>
<comment type="similarity">
    <text evidence="2">Belongs to the WD repeat NOL10/ENP2 family.</text>
</comment>
<comment type="subcellular location">
    <subcellularLocation>
        <location evidence="1">Nucleus</location>
        <location evidence="1">Nucleolus</location>
    </subcellularLocation>
</comment>
<dbReference type="GO" id="GO:0000462">
    <property type="term" value="P:maturation of SSU-rRNA from tricistronic rRNA transcript (SSU-rRNA, 5.8S rRNA, LSU-rRNA)"/>
    <property type="evidence" value="ECO:0007669"/>
    <property type="project" value="TreeGrafter"/>
</dbReference>
<gene>
    <name evidence="10" type="ORF">SCHCODRAFT_59693</name>
</gene>
<keyword evidence="5" id="KW-0539">Nucleus</keyword>
<dbReference type="STRING" id="578458.D8QDI3"/>
<dbReference type="VEuPathDB" id="FungiDB:SCHCODRAFT_02637463"/>
<feature type="domain" description="Nucleolar protein 10-like N-terminal" evidence="9">
    <location>
        <begin position="15"/>
        <end position="387"/>
    </location>
</feature>
<evidence type="ECO:0000259" key="7">
    <source>
        <dbReference type="Pfam" id="PF08159"/>
    </source>
</evidence>
<keyword evidence="4" id="KW-0677">Repeat</keyword>
<evidence type="ECO:0000256" key="3">
    <source>
        <dbReference type="ARBA" id="ARBA00022574"/>
    </source>
</evidence>
<dbReference type="GeneID" id="9590924"/>
<dbReference type="Pfam" id="PF08159">
    <property type="entry name" value="NUC153"/>
    <property type="match status" value="1"/>
</dbReference>
<keyword evidence="11" id="KW-1185">Reference proteome</keyword>
<evidence type="ECO:0000313" key="11">
    <source>
        <dbReference type="Proteomes" id="UP000007431"/>
    </source>
</evidence>
<dbReference type="AlphaFoldDB" id="D8QDI3"/>
<dbReference type="InterPro" id="IPR015943">
    <property type="entry name" value="WD40/YVTN_repeat-like_dom_sf"/>
</dbReference>
<evidence type="ECO:0000256" key="1">
    <source>
        <dbReference type="ARBA" id="ARBA00004604"/>
    </source>
</evidence>
<dbReference type="Proteomes" id="UP000007431">
    <property type="component" value="Unassembled WGS sequence"/>
</dbReference>
<reference evidence="10 11" key="1">
    <citation type="journal article" date="2010" name="Nat. Biotechnol.">
        <title>Genome sequence of the model mushroom Schizophyllum commune.</title>
        <authorList>
            <person name="Ohm R.A."/>
            <person name="de Jong J.F."/>
            <person name="Lugones L.G."/>
            <person name="Aerts A."/>
            <person name="Kothe E."/>
            <person name="Stajich J.E."/>
            <person name="de Vries R.P."/>
            <person name="Record E."/>
            <person name="Levasseur A."/>
            <person name="Baker S.E."/>
            <person name="Bartholomew K.A."/>
            <person name="Coutinho P.M."/>
            <person name="Erdmann S."/>
            <person name="Fowler T.J."/>
            <person name="Gathman A.C."/>
            <person name="Lombard V."/>
            <person name="Henrissat B."/>
            <person name="Knabe N."/>
            <person name="Kuees U."/>
            <person name="Lilly W.W."/>
            <person name="Lindquist E."/>
            <person name="Lucas S."/>
            <person name="Magnuson J.K."/>
            <person name="Piumi F."/>
            <person name="Raudaskoski M."/>
            <person name="Salamov A."/>
            <person name="Schmutz J."/>
            <person name="Schwarze F.W.M.R."/>
            <person name="vanKuyk P.A."/>
            <person name="Horton J.S."/>
            <person name="Grigoriev I.V."/>
            <person name="Woesten H.A.B."/>
        </authorList>
    </citation>
    <scope>NUCLEOTIDE SEQUENCE [LARGE SCALE GENOMIC DNA]</scope>
    <source>
        <strain evidence="11">H4-8 / FGSC 9210</strain>
    </source>
</reference>
<feature type="domain" description="Nucleolar protein 10-like second" evidence="8">
    <location>
        <begin position="393"/>
        <end position="440"/>
    </location>
</feature>
<feature type="compositionally biased region" description="Basic and acidic residues" evidence="6">
    <location>
        <begin position="716"/>
        <end position="725"/>
    </location>
</feature>
<dbReference type="InterPro" id="IPR056550">
    <property type="entry name" value="NOL10_2nd"/>
</dbReference>
<dbReference type="Pfam" id="PF23098">
    <property type="entry name" value="Beta-prop_NOL10_N"/>
    <property type="match status" value="1"/>
</dbReference>
<dbReference type="SUPFAM" id="SSF50978">
    <property type="entry name" value="WD40 repeat-like"/>
    <property type="match status" value="1"/>
</dbReference>
<dbReference type="OrthoDB" id="273340at2759"/>
<feature type="compositionally biased region" description="Basic and acidic residues" evidence="6">
    <location>
        <begin position="482"/>
        <end position="497"/>
    </location>
</feature>